<evidence type="ECO:0000256" key="2">
    <source>
        <dbReference type="ARBA" id="ARBA00022801"/>
    </source>
</evidence>
<proteinExistence type="predicted"/>
<evidence type="ECO:0000256" key="3">
    <source>
        <dbReference type="ARBA" id="ARBA00023932"/>
    </source>
</evidence>
<comment type="catalytic activity">
    <reaction evidence="3">
        <text>2',3'-cGAMP + H2O = Gp(2'-5')Ap(3') + H(+)</text>
        <dbReference type="Rhea" id="RHEA:59472"/>
        <dbReference type="ChEBI" id="CHEBI:15377"/>
        <dbReference type="ChEBI" id="CHEBI:15378"/>
        <dbReference type="ChEBI" id="CHEBI:143093"/>
        <dbReference type="ChEBI" id="CHEBI:143098"/>
    </reaction>
    <physiologicalReaction direction="left-to-right" evidence="3">
        <dbReference type="Rhea" id="RHEA:59473"/>
    </physiologicalReaction>
</comment>
<dbReference type="Pfam" id="PF04766">
    <property type="entry name" value="Baculo_p26"/>
    <property type="match status" value="1"/>
</dbReference>
<organism evidence="4 5">
    <name type="scientific">Alphaentomopoxvirus acuprea</name>
    <dbReference type="NCBI Taxonomy" id="62099"/>
    <lineage>
        <taxon>Viruses</taxon>
        <taxon>Varidnaviria</taxon>
        <taxon>Bamfordvirae</taxon>
        <taxon>Nucleocytoviricota</taxon>
        <taxon>Pokkesviricetes</taxon>
        <taxon>Chitovirales</taxon>
        <taxon>Poxviridae</taxon>
        <taxon>Entomopoxvirinae</taxon>
        <taxon>Alphaentomopoxvirus</taxon>
    </lineage>
</organism>
<protein>
    <submittedName>
        <fullName evidence="4">Nucleopolyhedrovirus p26 protein</fullName>
    </submittedName>
</protein>
<dbReference type="EMBL" id="AP013055">
    <property type="protein sequence ID" value="BAO49539.1"/>
    <property type="molecule type" value="Genomic_DNA"/>
</dbReference>
<keyword evidence="1" id="KW-0540">Nuclease</keyword>
<dbReference type="GO" id="GO:0016787">
    <property type="term" value="F:hydrolase activity"/>
    <property type="evidence" value="ECO:0007669"/>
    <property type="project" value="UniProtKB-KW"/>
</dbReference>
<dbReference type="RefSeq" id="YP_009001652.1">
    <property type="nucleotide sequence ID" value="NC_023426.1"/>
</dbReference>
<dbReference type="KEGG" id="vg:18263608"/>
<dbReference type="Proteomes" id="UP000174145">
    <property type="component" value="Segment"/>
</dbReference>
<keyword evidence="2" id="KW-0378">Hydrolase</keyword>
<dbReference type="InterPro" id="IPR006853">
    <property type="entry name" value="Poxin_vir"/>
</dbReference>
<reference evidence="4 5" key="1">
    <citation type="journal article" date="2014" name="Virology">
        <title>The complete genome sequence of the Alphaentomopoxvirus Anomala cuprea entomopoxvirus, including its terminal hairpin loop sequences, suggests a potentially unique mode of apoptosis inhibition and mode of DNA replication.</title>
        <authorList>
            <person name="Mitsuhashi W."/>
            <person name="Miyamoto K."/>
            <person name="Wada S."/>
        </authorList>
    </citation>
    <scope>NUCLEOTIDE SEQUENCE [LARGE SCALE GENOMIC DNA]</scope>
    <source>
        <strain evidence="4">CV6M</strain>
    </source>
</reference>
<evidence type="ECO:0000256" key="1">
    <source>
        <dbReference type="ARBA" id="ARBA00022722"/>
    </source>
</evidence>
<evidence type="ECO:0000313" key="5">
    <source>
        <dbReference type="Proteomes" id="UP000174145"/>
    </source>
</evidence>
<evidence type="ECO:0000313" key="4">
    <source>
        <dbReference type="EMBL" id="BAO49539.1"/>
    </source>
</evidence>
<keyword evidence="5" id="KW-1185">Reference proteome</keyword>
<name>W6JPM5_9POXV</name>
<sequence length="218" mass="25838">MDIISWGLYNNKYVTIDNYYIKPIHFSDKNSINKYYQFPNLITEKLLSKNIYDHKKIMIIDDNANILNFNVNDSVLTYHKFNHSIIGGILPGFKYEKFIYPGTPIFDSNTGELISIITINYKYKNYYIYPISGPGKSSWNIKFKGFDPKIYYVELSKTQSEYIKDETKNNTYMDDKYFDIVITINRFDNIVNLIKVQSNGYELERMRFECNENIKVIT</sequence>
<accession>W6JPM5</accession>
<dbReference type="GeneID" id="18263608"/>
<dbReference type="GO" id="GO:0004518">
    <property type="term" value="F:nuclease activity"/>
    <property type="evidence" value="ECO:0007669"/>
    <property type="project" value="UniProtKB-KW"/>
</dbReference>